<evidence type="ECO:0000313" key="2">
    <source>
        <dbReference type="Proteomes" id="UP000275846"/>
    </source>
</evidence>
<accession>A0A183SQE7</accession>
<dbReference type="EMBL" id="UYSU01033692">
    <property type="protein sequence ID" value="VDL92830.1"/>
    <property type="molecule type" value="Genomic_DNA"/>
</dbReference>
<sequence length="95" mass="10103">MSTRLPECAVDAGKFSGNSQMPIQQSPDVVTGPLNPPDFCQPYTALTIALNQYSVLTPWIIEGVQISAGTPIKNSVSLGTAVLLGFVFPHRRTSG</sequence>
<reference evidence="1 2" key="2">
    <citation type="submission" date="2018-11" db="EMBL/GenBank/DDBJ databases">
        <authorList>
            <consortium name="Pathogen Informatics"/>
        </authorList>
    </citation>
    <scope>NUCLEOTIDE SEQUENCE [LARGE SCALE GENOMIC DNA]</scope>
    <source>
        <strain evidence="1 2">NST_G2</strain>
    </source>
</reference>
<protein>
    <submittedName>
        <fullName evidence="3">MFS transporter</fullName>
    </submittedName>
</protein>
<dbReference type="AlphaFoldDB" id="A0A183SQE7"/>
<dbReference type="WBParaSite" id="SSLN_0000664701-mRNA-1">
    <property type="protein sequence ID" value="SSLN_0000664701-mRNA-1"/>
    <property type="gene ID" value="SSLN_0000664701"/>
</dbReference>
<evidence type="ECO:0000313" key="1">
    <source>
        <dbReference type="EMBL" id="VDL92830.1"/>
    </source>
</evidence>
<keyword evidence="2" id="KW-1185">Reference proteome</keyword>
<gene>
    <name evidence="1" type="ORF">SSLN_LOCUS6445</name>
</gene>
<reference evidence="3" key="1">
    <citation type="submission" date="2016-06" db="UniProtKB">
        <authorList>
            <consortium name="WormBaseParasite"/>
        </authorList>
    </citation>
    <scope>IDENTIFICATION</scope>
</reference>
<name>A0A183SQE7_SCHSO</name>
<evidence type="ECO:0000313" key="3">
    <source>
        <dbReference type="WBParaSite" id="SSLN_0000664701-mRNA-1"/>
    </source>
</evidence>
<organism evidence="3">
    <name type="scientific">Schistocephalus solidus</name>
    <name type="common">Tapeworm</name>
    <dbReference type="NCBI Taxonomy" id="70667"/>
    <lineage>
        <taxon>Eukaryota</taxon>
        <taxon>Metazoa</taxon>
        <taxon>Spiralia</taxon>
        <taxon>Lophotrochozoa</taxon>
        <taxon>Platyhelminthes</taxon>
        <taxon>Cestoda</taxon>
        <taxon>Eucestoda</taxon>
        <taxon>Diphyllobothriidea</taxon>
        <taxon>Diphyllobothriidae</taxon>
        <taxon>Schistocephalus</taxon>
    </lineage>
</organism>
<dbReference type="Proteomes" id="UP000275846">
    <property type="component" value="Unassembled WGS sequence"/>
</dbReference>
<proteinExistence type="predicted"/>